<organism evidence="2 3">
    <name type="scientific">Sesamum alatum</name>
    <dbReference type="NCBI Taxonomy" id="300844"/>
    <lineage>
        <taxon>Eukaryota</taxon>
        <taxon>Viridiplantae</taxon>
        <taxon>Streptophyta</taxon>
        <taxon>Embryophyta</taxon>
        <taxon>Tracheophyta</taxon>
        <taxon>Spermatophyta</taxon>
        <taxon>Magnoliopsida</taxon>
        <taxon>eudicotyledons</taxon>
        <taxon>Gunneridae</taxon>
        <taxon>Pentapetalae</taxon>
        <taxon>asterids</taxon>
        <taxon>lamiids</taxon>
        <taxon>Lamiales</taxon>
        <taxon>Pedaliaceae</taxon>
        <taxon>Sesamum</taxon>
    </lineage>
</organism>
<dbReference type="EMBL" id="JACGWO010000006">
    <property type="protein sequence ID" value="KAK4424934.1"/>
    <property type="molecule type" value="Genomic_DNA"/>
</dbReference>
<evidence type="ECO:0000313" key="2">
    <source>
        <dbReference type="EMBL" id="KAK4424934.1"/>
    </source>
</evidence>
<reference evidence="2" key="1">
    <citation type="submission" date="2020-06" db="EMBL/GenBank/DDBJ databases">
        <authorList>
            <person name="Li T."/>
            <person name="Hu X."/>
            <person name="Zhang T."/>
            <person name="Song X."/>
            <person name="Zhang H."/>
            <person name="Dai N."/>
            <person name="Sheng W."/>
            <person name="Hou X."/>
            <person name="Wei L."/>
        </authorList>
    </citation>
    <scope>NUCLEOTIDE SEQUENCE</scope>
    <source>
        <strain evidence="2">3651</strain>
        <tissue evidence="2">Leaf</tissue>
    </source>
</reference>
<proteinExistence type="predicted"/>
<accession>A0AAE1Y7S9</accession>
<feature type="compositionally biased region" description="Polar residues" evidence="1">
    <location>
        <begin position="78"/>
        <end position="89"/>
    </location>
</feature>
<evidence type="ECO:0000313" key="3">
    <source>
        <dbReference type="Proteomes" id="UP001293254"/>
    </source>
</evidence>
<protein>
    <submittedName>
        <fullName evidence="2">Uncharacterized protein</fullName>
    </submittedName>
</protein>
<name>A0AAE1Y7S9_9LAMI</name>
<keyword evidence="3" id="KW-1185">Reference proteome</keyword>
<sequence>MRLRDRRTGAVSPQIPSGEKRPIPDSSSRALRLKEPKVEPGVILSPKKRSNASLLKPKDEPVTEDMTCLEDSGVITHPNVSNGGDSSSGHGMLTENYSPEPPSVLNPRRHCHLVRETAHGTATLR</sequence>
<feature type="region of interest" description="Disordered" evidence="1">
    <location>
        <begin position="1"/>
        <end position="107"/>
    </location>
</feature>
<evidence type="ECO:0000256" key="1">
    <source>
        <dbReference type="SAM" id="MobiDB-lite"/>
    </source>
</evidence>
<comment type="caution">
    <text evidence="2">The sequence shown here is derived from an EMBL/GenBank/DDBJ whole genome shotgun (WGS) entry which is preliminary data.</text>
</comment>
<reference evidence="2" key="2">
    <citation type="journal article" date="2024" name="Plant">
        <title>Genomic evolution and insights into agronomic trait innovations of Sesamum species.</title>
        <authorList>
            <person name="Miao H."/>
            <person name="Wang L."/>
            <person name="Qu L."/>
            <person name="Liu H."/>
            <person name="Sun Y."/>
            <person name="Le M."/>
            <person name="Wang Q."/>
            <person name="Wei S."/>
            <person name="Zheng Y."/>
            <person name="Lin W."/>
            <person name="Duan Y."/>
            <person name="Cao H."/>
            <person name="Xiong S."/>
            <person name="Wang X."/>
            <person name="Wei L."/>
            <person name="Li C."/>
            <person name="Ma Q."/>
            <person name="Ju M."/>
            <person name="Zhao R."/>
            <person name="Li G."/>
            <person name="Mu C."/>
            <person name="Tian Q."/>
            <person name="Mei H."/>
            <person name="Zhang T."/>
            <person name="Gao T."/>
            <person name="Zhang H."/>
        </authorList>
    </citation>
    <scope>NUCLEOTIDE SEQUENCE</scope>
    <source>
        <strain evidence="2">3651</strain>
    </source>
</reference>
<dbReference type="Proteomes" id="UP001293254">
    <property type="component" value="Unassembled WGS sequence"/>
</dbReference>
<dbReference type="AlphaFoldDB" id="A0AAE1Y7S9"/>
<gene>
    <name evidence="2" type="ORF">Salat_1687000</name>
</gene>